<dbReference type="InterPro" id="IPR042094">
    <property type="entry name" value="T2SS_GspF_sf"/>
</dbReference>
<organism evidence="8 9">
    <name type="scientific">Pelobacter propionicus (strain DSM 2379 / NBRC 103807 / OttBd1)</name>
    <dbReference type="NCBI Taxonomy" id="338966"/>
    <lineage>
        <taxon>Bacteria</taxon>
        <taxon>Pseudomonadati</taxon>
        <taxon>Thermodesulfobacteriota</taxon>
        <taxon>Desulfuromonadia</taxon>
        <taxon>Desulfuromonadales</taxon>
        <taxon>Desulfuromonadaceae</taxon>
        <taxon>Pelobacter</taxon>
    </lineage>
</organism>
<dbReference type="OrthoDB" id="597333at2"/>
<dbReference type="RefSeq" id="WP_011736553.1">
    <property type="nucleotide sequence ID" value="NC_008609.1"/>
</dbReference>
<dbReference type="EMBL" id="CP000482">
    <property type="protein sequence ID" value="ABL00302.1"/>
    <property type="molecule type" value="Genomic_DNA"/>
</dbReference>
<evidence type="ECO:0000256" key="3">
    <source>
        <dbReference type="ARBA" id="ARBA00022692"/>
    </source>
</evidence>
<dbReference type="PANTHER" id="PTHR35007">
    <property type="entry name" value="INTEGRAL MEMBRANE PROTEIN-RELATED"/>
    <property type="match status" value="1"/>
</dbReference>
<dbReference type="GO" id="GO:0005886">
    <property type="term" value="C:plasma membrane"/>
    <property type="evidence" value="ECO:0007669"/>
    <property type="project" value="UniProtKB-SubCell"/>
</dbReference>
<gene>
    <name evidence="8" type="ordered locus">Ppro_2699</name>
</gene>
<reference evidence="8 9" key="1">
    <citation type="submission" date="2006-10" db="EMBL/GenBank/DDBJ databases">
        <title>Complete sequence of chromosome of Pelobacter propionicus DSM 2379.</title>
        <authorList>
            <consortium name="US DOE Joint Genome Institute"/>
            <person name="Copeland A."/>
            <person name="Lucas S."/>
            <person name="Lapidus A."/>
            <person name="Barry K."/>
            <person name="Detter J.C."/>
            <person name="Glavina del Rio T."/>
            <person name="Hammon N."/>
            <person name="Israni S."/>
            <person name="Dalin E."/>
            <person name="Tice H."/>
            <person name="Pitluck S."/>
            <person name="Saunders E."/>
            <person name="Brettin T."/>
            <person name="Bruce D."/>
            <person name="Han C."/>
            <person name="Tapia R."/>
            <person name="Schmutz J."/>
            <person name="Larimer F."/>
            <person name="Land M."/>
            <person name="Hauser L."/>
            <person name="Kyrpides N."/>
            <person name="Kim E."/>
            <person name="Lovley D."/>
            <person name="Richardson P."/>
        </authorList>
    </citation>
    <scope>NUCLEOTIDE SEQUENCE [LARGE SCALE GENOMIC DNA]</scope>
    <source>
        <strain evidence="9">DSM 2379 / NBRC 103807 / OttBd1</strain>
    </source>
</reference>
<sequence length="321" mass="36342">MLLAVFLAFFAVFVAVMAIYFWLTAVKESPAAELKRRLRRMSLDARYESIPEDLRAELLKEATPFETFVSRIPFMKRLDIYLDQCGFKIQPLTFLLVIVLAVLLSFLVAFIFRPSLLFAAFVAACVLVGACVYVSNVRKKRYSSFTEQLPDALTMIARSLRAGHSLTSAVELVGSETPEPLGGLFRAAYEQQKLGLRITDALGGMLQRMDSLDLRFFVTVITIHAESGGNLSEILDKLAATIRERIKLRRQVQVYTAQGRMSGYILVALPIFAFFFLQYVMLPGYEDVFMKETKGHYAIAYAIISQIIGFLFIRRIINIRI</sequence>
<evidence type="ECO:0000256" key="6">
    <source>
        <dbReference type="SAM" id="Phobius"/>
    </source>
</evidence>
<protein>
    <submittedName>
        <fullName evidence="8">Type II secretion system protein</fullName>
    </submittedName>
</protein>
<dbReference type="HOGENOM" id="CLU_064305_0_1_7"/>
<dbReference type="KEGG" id="ppd:Ppro_2699"/>
<dbReference type="STRING" id="338966.Ppro_2699"/>
<keyword evidence="5 6" id="KW-0472">Membrane</keyword>
<feature type="transmembrane region" description="Helical" evidence="6">
    <location>
        <begin position="118"/>
        <end position="135"/>
    </location>
</feature>
<feature type="transmembrane region" description="Helical" evidence="6">
    <location>
        <begin position="6"/>
        <end position="26"/>
    </location>
</feature>
<proteinExistence type="predicted"/>
<evidence type="ECO:0000256" key="4">
    <source>
        <dbReference type="ARBA" id="ARBA00022989"/>
    </source>
</evidence>
<dbReference type="Proteomes" id="UP000006732">
    <property type="component" value="Chromosome"/>
</dbReference>
<accession>A1ASI1</accession>
<feature type="transmembrane region" description="Helical" evidence="6">
    <location>
        <begin position="92"/>
        <end position="112"/>
    </location>
</feature>
<dbReference type="Gene3D" id="1.20.81.30">
    <property type="entry name" value="Type II secretion system (T2SS), domain F"/>
    <property type="match status" value="1"/>
</dbReference>
<keyword evidence="9" id="KW-1185">Reference proteome</keyword>
<evidence type="ECO:0000256" key="5">
    <source>
        <dbReference type="ARBA" id="ARBA00023136"/>
    </source>
</evidence>
<feature type="transmembrane region" description="Helical" evidence="6">
    <location>
        <begin position="263"/>
        <end position="282"/>
    </location>
</feature>
<dbReference type="Pfam" id="PF00482">
    <property type="entry name" value="T2SSF"/>
    <property type="match status" value="1"/>
</dbReference>
<keyword evidence="3 6" id="KW-0812">Transmembrane</keyword>
<evidence type="ECO:0000256" key="2">
    <source>
        <dbReference type="ARBA" id="ARBA00022475"/>
    </source>
</evidence>
<comment type="subcellular location">
    <subcellularLocation>
        <location evidence="1">Cell membrane</location>
        <topology evidence="1">Multi-pass membrane protein</topology>
    </subcellularLocation>
</comment>
<feature type="domain" description="Type II secretion system protein GspF" evidence="7">
    <location>
        <begin position="153"/>
        <end position="277"/>
    </location>
</feature>
<evidence type="ECO:0000313" key="9">
    <source>
        <dbReference type="Proteomes" id="UP000006732"/>
    </source>
</evidence>
<keyword evidence="4 6" id="KW-1133">Transmembrane helix</keyword>
<name>A1ASI1_PELPD</name>
<dbReference type="eggNOG" id="COG4965">
    <property type="taxonomic scope" value="Bacteria"/>
</dbReference>
<evidence type="ECO:0000313" key="8">
    <source>
        <dbReference type="EMBL" id="ABL00302.1"/>
    </source>
</evidence>
<evidence type="ECO:0000259" key="7">
    <source>
        <dbReference type="Pfam" id="PF00482"/>
    </source>
</evidence>
<feature type="transmembrane region" description="Helical" evidence="6">
    <location>
        <begin position="294"/>
        <end position="313"/>
    </location>
</feature>
<dbReference type="InterPro" id="IPR018076">
    <property type="entry name" value="T2SS_GspF_dom"/>
</dbReference>
<dbReference type="AlphaFoldDB" id="A1ASI1"/>
<keyword evidence="2" id="KW-1003">Cell membrane</keyword>
<dbReference type="PANTHER" id="PTHR35007:SF1">
    <property type="entry name" value="PILUS ASSEMBLY PROTEIN"/>
    <property type="match status" value="1"/>
</dbReference>
<evidence type="ECO:0000256" key="1">
    <source>
        <dbReference type="ARBA" id="ARBA00004651"/>
    </source>
</evidence>